<evidence type="ECO:0000256" key="1">
    <source>
        <dbReference type="SAM" id="Phobius"/>
    </source>
</evidence>
<dbReference type="Pfam" id="PF13469">
    <property type="entry name" value="Sulfotransfer_3"/>
    <property type="match status" value="1"/>
</dbReference>
<keyword evidence="2" id="KW-1185">Reference proteome</keyword>
<reference evidence="3" key="1">
    <citation type="submission" date="2025-08" db="UniProtKB">
        <authorList>
            <consortium name="RefSeq"/>
        </authorList>
    </citation>
    <scope>IDENTIFICATION</scope>
</reference>
<dbReference type="Proteomes" id="UP001652625">
    <property type="component" value="Chromosome 11"/>
</dbReference>
<evidence type="ECO:0000313" key="2">
    <source>
        <dbReference type="Proteomes" id="UP001652625"/>
    </source>
</evidence>
<dbReference type="GeneID" id="105848893"/>
<dbReference type="PANTHER" id="PTHR10704">
    <property type="entry name" value="CARBOHYDRATE SULFOTRANSFERASE"/>
    <property type="match status" value="1"/>
</dbReference>
<dbReference type="PANTHER" id="PTHR10704:SF44">
    <property type="entry name" value="LD35051P-RELATED"/>
    <property type="match status" value="1"/>
</dbReference>
<dbReference type="SUPFAM" id="SSF52540">
    <property type="entry name" value="P-loop containing nucleoside triphosphate hydrolases"/>
    <property type="match status" value="1"/>
</dbReference>
<dbReference type="RefSeq" id="XP_065667141.1">
    <property type="nucleotide sequence ID" value="XM_065811069.1"/>
</dbReference>
<keyword evidence="1" id="KW-0812">Transmembrane</keyword>
<accession>A0ABM4CYV8</accession>
<keyword evidence="1" id="KW-1133">Transmembrane helix</keyword>
<name>A0ABM4CYV8_HYDVU</name>
<evidence type="ECO:0000313" key="3">
    <source>
        <dbReference type="RefSeq" id="XP_065667141.1"/>
    </source>
</evidence>
<dbReference type="Gene3D" id="3.40.50.300">
    <property type="entry name" value="P-loop containing nucleotide triphosphate hydrolases"/>
    <property type="match status" value="1"/>
</dbReference>
<dbReference type="InterPro" id="IPR027417">
    <property type="entry name" value="P-loop_NTPase"/>
</dbReference>
<keyword evidence="1" id="KW-0472">Membrane</keyword>
<proteinExistence type="predicted"/>
<feature type="transmembrane region" description="Helical" evidence="1">
    <location>
        <begin position="6"/>
        <end position="28"/>
    </location>
</feature>
<protein>
    <submittedName>
        <fullName evidence="3">Carbohydrate sulfotransferase 1 isoform X2</fullName>
    </submittedName>
</protein>
<sequence length="388" mass="45907">MRLRYIIAMIAVVIIYVILTIKVFNSYLNNLPKARESRYSPQKLLVLLSQPRSGSSFLGKVLSSSLRSVYFYEPLHNMDSLYNIDINFATSSQRQIYDKDAMDYLKNMFHCNFDRKEWIRINKSIFKSFHTLQTRKCEEKSPDVKIQFDHCNNFVMNSYHLQRECHQFNLIVKLLEMRVPEAVIENVDSIVSLDTNFRLLYLVRDPRASFWSLLKTGWIASSYKNISFQKYVPLRCQEMYRNFKLLAKQKYVTIIRYEDIIVNSGKALKDIYSYLDEETTSKVKSKISRLYCYTPVFNKMSNNNSYLNTTETQAETFLDNTENIVDQRKNYNCFSINKWRHKANLEFVKLVEKSCVNIMRALGYEQLGKKAKTLKDFSRSLIYPTFNI</sequence>
<dbReference type="InterPro" id="IPR051135">
    <property type="entry name" value="Gal/GlcNAc/GalNAc_ST"/>
</dbReference>
<gene>
    <name evidence="3" type="primary">LOC105848893</name>
</gene>
<organism evidence="2 3">
    <name type="scientific">Hydra vulgaris</name>
    <name type="common">Hydra</name>
    <name type="synonym">Hydra attenuata</name>
    <dbReference type="NCBI Taxonomy" id="6087"/>
    <lineage>
        <taxon>Eukaryota</taxon>
        <taxon>Metazoa</taxon>
        <taxon>Cnidaria</taxon>
        <taxon>Hydrozoa</taxon>
        <taxon>Hydroidolina</taxon>
        <taxon>Anthoathecata</taxon>
        <taxon>Aplanulata</taxon>
        <taxon>Hydridae</taxon>
        <taxon>Hydra</taxon>
    </lineage>
</organism>